<reference evidence="2 3" key="1">
    <citation type="submission" date="2018-11" db="EMBL/GenBank/DDBJ databases">
        <authorList>
            <person name="Criscuolo A."/>
        </authorList>
    </citation>
    <scope>NUCLEOTIDE SEQUENCE [LARGE SCALE GENOMIC DNA]</scope>
    <source>
        <strain evidence="2">ACIP111625</strain>
    </source>
</reference>
<name>A0A3P5X7R3_9RHOB</name>
<evidence type="ECO:0000256" key="1">
    <source>
        <dbReference type="SAM" id="Phobius"/>
    </source>
</evidence>
<proteinExistence type="predicted"/>
<accession>A0A3P5X7R3</accession>
<sequence length="146" mass="15584">MPTSAKLVAAVWFALMGWLAANAHIPALGESASFGRFREITALIGLICGWRILGGQVGKGYADSIGTGLKTSIVLAFFAVLGFSAYQMVGEAMRMHYDGPMGAMLGWVELMMANAKNMATVGVLGVLIFAGVVGGPLAEWTWRRWK</sequence>
<keyword evidence="3" id="KW-1185">Reference proteome</keyword>
<feature type="transmembrane region" description="Helical" evidence="1">
    <location>
        <begin position="65"/>
        <end position="86"/>
    </location>
</feature>
<evidence type="ECO:0000313" key="2">
    <source>
        <dbReference type="EMBL" id="VDC30692.1"/>
    </source>
</evidence>
<dbReference type="InterPro" id="IPR047784">
    <property type="entry name" value="TrgA"/>
</dbReference>
<dbReference type="RefSeq" id="WP_124087375.1">
    <property type="nucleotide sequence ID" value="NZ_UXAW01000081.1"/>
</dbReference>
<protein>
    <recommendedName>
        <fullName evidence="4">Tellurium resistance protein</fullName>
    </recommendedName>
</protein>
<organism evidence="2 3">
    <name type="scientific">Pseudogemmobacter humi</name>
    <dbReference type="NCBI Taxonomy" id="2483812"/>
    <lineage>
        <taxon>Bacteria</taxon>
        <taxon>Pseudomonadati</taxon>
        <taxon>Pseudomonadota</taxon>
        <taxon>Alphaproteobacteria</taxon>
        <taxon>Rhodobacterales</taxon>
        <taxon>Paracoccaceae</taxon>
        <taxon>Pseudogemmobacter</taxon>
    </lineage>
</organism>
<evidence type="ECO:0008006" key="4">
    <source>
        <dbReference type="Google" id="ProtNLM"/>
    </source>
</evidence>
<keyword evidence="1" id="KW-0472">Membrane</keyword>
<dbReference type="Proteomes" id="UP000277498">
    <property type="component" value="Unassembled WGS sequence"/>
</dbReference>
<keyword evidence="1" id="KW-0812">Transmembrane</keyword>
<dbReference type="AlphaFoldDB" id="A0A3P5X7R3"/>
<evidence type="ECO:0000313" key="3">
    <source>
        <dbReference type="Proteomes" id="UP000277498"/>
    </source>
</evidence>
<keyword evidence="1" id="KW-1133">Transmembrane helix</keyword>
<dbReference type="EMBL" id="UXAW01000081">
    <property type="protein sequence ID" value="VDC30692.1"/>
    <property type="molecule type" value="Genomic_DNA"/>
</dbReference>
<dbReference type="NCBIfam" id="NF033773">
    <property type="entry name" value="tellur_TrgA"/>
    <property type="match status" value="1"/>
</dbReference>
<dbReference type="OrthoDB" id="7869508at2"/>
<gene>
    <name evidence="2" type="ORF">XINFAN_02642</name>
</gene>
<feature type="transmembrane region" description="Helical" evidence="1">
    <location>
        <begin position="118"/>
        <end position="138"/>
    </location>
</feature>